<proteinExistence type="predicted"/>
<gene>
    <name evidence="1" type="ORF">NCTC9426_02530</name>
</gene>
<dbReference type="Proteomes" id="UP000254133">
    <property type="component" value="Unassembled WGS sequence"/>
</dbReference>
<dbReference type="RefSeq" id="WP_115369977.1">
    <property type="nucleotide sequence ID" value="NZ_UGPZ01000003.1"/>
</dbReference>
<organism evidence="1 2">
    <name type="scientific">Moraxella bovis</name>
    <dbReference type="NCBI Taxonomy" id="476"/>
    <lineage>
        <taxon>Bacteria</taxon>
        <taxon>Pseudomonadati</taxon>
        <taxon>Pseudomonadota</taxon>
        <taxon>Gammaproteobacteria</taxon>
        <taxon>Moraxellales</taxon>
        <taxon>Moraxellaceae</taxon>
        <taxon>Moraxella</taxon>
    </lineage>
</organism>
<protein>
    <submittedName>
        <fullName evidence="1">Uncharacterized protein</fullName>
    </submittedName>
</protein>
<accession>A0A378PZT9</accession>
<name>A0A378PZT9_MORBO</name>
<sequence length="88" mass="10188">MSYLQYLNDPSPENVRAVHEQSGATQPVIAQIAGIGLHTYKGWLTDPTNKHYRKPQNPTWNYLLYELEARRLGFDNLQKFFENHGNNA</sequence>
<evidence type="ECO:0000313" key="2">
    <source>
        <dbReference type="Proteomes" id="UP000254133"/>
    </source>
</evidence>
<evidence type="ECO:0000313" key="1">
    <source>
        <dbReference type="EMBL" id="STY93796.1"/>
    </source>
</evidence>
<dbReference type="AlphaFoldDB" id="A0A378PZT9"/>
<dbReference type="EMBL" id="UGPZ01000003">
    <property type="protein sequence ID" value="STY93796.1"/>
    <property type="molecule type" value="Genomic_DNA"/>
</dbReference>
<reference evidence="1 2" key="1">
    <citation type="submission" date="2018-06" db="EMBL/GenBank/DDBJ databases">
        <authorList>
            <consortium name="Pathogen Informatics"/>
            <person name="Doyle S."/>
        </authorList>
    </citation>
    <scope>NUCLEOTIDE SEQUENCE [LARGE SCALE GENOMIC DNA]</scope>
    <source>
        <strain evidence="1 2">NCTC9426</strain>
    </source>
</reference>